<organism evidence="7 8">
    <name type="scientific">Rhizomicrobium palustre</name>
    <dbReference type="NCBI Taxonomy" id="189966"/>
    <lineage>
        <taxon>Bacteria</taxon>
        <taxon>Pseudomonadati</taxon>
        <taxon>Pseudomonadota</taxon>
        <taxon>Alphaproteobacteria</taxon>
        <taxon>Micropepsales</taxon>
        <taxon>Micropepsaceae</taxon>
        <taxon>Rhizomicrobium</taxon>
    </lineage>
</organism>
<dbReference type="InterPro" id="IPR036086">
    <property type="entry name" value="ParB/Sulfiredoxin_sf"/>
</dbReference>
<dbReference type="Pfam" id="PF02195">
    <property type="entry name" value="ParB_N"/>
    <property type="match status" value="1"/>
</dbReference>
<keyword evidence="2" id="KW-0159">Chromosome partition</keyword>
<dbReference type="InterPro" id="IPR003115">
    <property type="entry name" value="ParB_N"/>
</dbReference>
<dbReference type="AlphaFoldDB" id="A0A846MYV3"/>
<proteinExistence type="inferred from homology"/>
<dbReference type="Pfam" id="PF17762">
    <property type="entry name" value="HTH_ParB"/>
    <property type="match status" value="1"/>
</dbReference>
<dbReference type="GO" id="GO:0003677">
    <property type="term" value="F:DNA binding"/>
    <property type="evidence" value="ECO:0007669"/>
    <property type="project" value="UniProtKB-KW"/>
</dbReference>
<feature type="region of interest" description="Disordered" evidence="5">
    <location>
        <begin position="1"/>
        <end position="39"/>
    </location>
</feature>
<dbReference type="Gene3D" id="1.10.10.2830">
    <property type="match status" value="1"/>
</dbReference>
<dbReference type="CDD" id="cd16393">
    <property type="entry name" value="SPO0J_N"/>
    <property type="match status" value="1"/>
</dbReference>
<comment type="similarity">
    <text evidence="1">Belongs to the ParB family.</text>
</comment>
<dbReference type="InterPro" id="IPR057240">
    <property type="entry name" value="ParB_dimer_C"/>
</dbReference>
<evidence type="ECO:0000313" key="8">
    <source>
        <dbReference type="Proteomes" id="UP000570514"/>
    </source>
</evidence>
<dbReference type="InterPro" id="IPR050336">
    <property type="entry name" value="Chromosome_partition/occlusion"/>
</dbReference>
<accession>A0A846MYV3</accession>
<evidence type="ECO:0000256" key="2">
    <source>
        <dbReference type="ARBA" id="ARBA00022829"/>
    </source>
</evidence>
<evidence type="ECO:0000259" key="6">
    <source>
        <dbReference type="SMART" id="SM00470"/>
    </source>
</evidence>
<dbReference type="GO" id="GO:0045881">
    <property type="term" value="P:positive regulation of sporulation resulting in formation of a cellular spore"/>
    <property type="evidence" value="ECO:0007669"/>
    <property type="project" value="TreeGrafter"/>
</dbReference>
<evidence type="ECO:0000256" key="1">
    <source>
        <dbReference type="ARBA" id="ARBA00006295"/>
    </source>
</evidence>
<dbReference type="SUPFAM" id="SSF110849">
    <property type="entry name" value="ParB/Sulfiredoxin"/>
    <property type="match status" value="1"/>
</dbReference>
<dbReference type="EMBL" id="JAASRM010000001">
    <property type="protein sequence ID" value="NIK88192.1"/>
    <property type="molecule type" value="Genomic_DNA"/>
</dbReference>
<dbReference type="GO" id="GO:0007059">
    <property type="term" value="P:chromosome segregation"/>
    <property type="evidence" value="ECO:0007669"/>
    <property type="project" value="UniProtKB-KW"/>
</dbReference>
<feature type="domain" description="ParB-like N-terminal" evidence="6">
    <location>
        <begin position="34"/>
        <end position="126"/>
    </location>
</feature>
<dbReference type="Pfam" id="PF23552">
    <property type="entry name" value="ParB_C"/>
    <property type="match status" value="1"/>
</dbReference>
<dbReference type="SMART" id="SM00470">
    <property type="entry name" value="ParB"/>
    <property type="match status" value="1"/>
</dbReference>
<evidence type="ECO:0000256" key="3">
    <source>
        <dbReference type="ARBA" id="ARBA00023125"/>
    </source>
</evidence>
<dbReference type="Proteomes" id="UP000570514">
    <property type="component" value="Unassembled WGS sequence"/>
</dbReference>
<keyword evidence="3" id="KW-0238">DNA-binding</keyword>
<dbReference type="InterPro" id="IPR041468">
    <property type="entry name" value="HTH_ParB/Spo0J"/>
</dbReference>
<evidence type="ECO:0000313" key="7">
    <source>
        <dbReference type="EMBL" id="NIK88192.1"/>
    </source>
</evidence>
<dbReference type="PANTHER" id="PTHR33375:SF1">
    <property type="entry name" value="CHROMOSOME-PARTITIONING PROTEIN PARB-RELATED"/>
    <property type="match status" value="1"/>
</dbReference>
<reference evidence="7 8" key="1">
    <citation type="submission" date="2020-03" db="EMBL/GenBank/DDBJ databases">
        <title>Genomic Encyclopedia of Type Strains, Phase IV (KMG-IV): sequencing the most valuable type-strain genomes for metagenomic binning, comparative biology and taxonomic classification.</title>
        <authorList>
            <person name="Goeker M."/>
        </authorList>
    </citation>
    <scope>NUCLEOTIDE SEQUENCE [LARGE SCALE GENOMIC DNA]</scope>
    <source>
        <strain evidence="7 8">DSM 19867</strain>
    </source>
</reference>
<dbReference type="InterPro" id="IPR004437">
    <property type="entry name" value="ParB/RepB/Spo0J"/>
</dbReference>
<evidence type="ECO:0000256" key="4">
    <source>
        <dbReference type="ARBA" id="ARBA00025472"/>
    </source>
</evidence>
<dbReference type="Gene3D" id="3.90.1530.30">
    <property type="match status" value="1"/>
</dbReference>
<dbReference type="FunFam" id="3.90.1530.30:FF:000001">
    <property type="entry name" value="Chromosome partitioning protein ParB"/>
    <property type="match status" value="1"/>
</dbReference>
<name>A0A846MYV3_9PROT</name>
<keyword evidence="8" id="KW-1185">Reference proteome</keyword>
<comment type="function">
    <text evidence="4">Involved in chromosome partition. Localize to both poles of the predivisional cell following completion of DNA replication. Binds to the DNA origin of replication.</text>
</comment>
<dbReference type="PANTHER" id="PTHR33375">
    <property type="entry name" value="CHROMOSOME-PARTITIONING PROTEIN PARB-RELATED"/>
    <property type="match status" value="1"/>
</dbReference>
<sequence>MADERPRGLGRGLSALIGGDEGGSRTPAGNRSPRTVPTAFLRPNKFQPRKTFVEEDLSDLIASVKDKGILQPILVRPIAGDANAYEIVAGERRWRAAQAAKLHEVPVTVKELNDGQALEYAIIENVQRSDLNAIEEGIAYQELMDRFSYTQEQLAGAVGKSRPHVANTLRLLKLPESVRILVRDGKLTAGHARALIGDPDAEAKALAIVEGGLNVRQAEQAAVKKKPKKPHSLPVEDPNIKELEQTLASATGLKVQITDDPDKGGEVRIFYKTLEQLDDLVLRLKQKW</sequence>
<dbReference type="FunFam" id="1.10.10.2830:FF:000001">
    <property type="entry name" value="Chromosome partitioning protein ParB"/>
    <property type="match status" value="1"/>
</dbReference>
<dbReference type="RefSeq" id="WP_208414289.1">
    <property type="nucleotide sequence ID" value="NZ_JAASRM010000001.1"/>
</dbReference>
<protein>
    <submittedName>
        <fullName evidence="7">ParB family chromosome partitioning protein</fullName>
    </submittedName>
</protein>
<dbReference type="GO" id="GO:0005694">
    <property type="term" value="C:chromosome"/>
    <property type="evidence" value="ECO:0007669"/>
    <property type="project" value="TreeGrafter"/>
</dbReference>
<gene>
    <name evidence="7" type="ORF">FHS83_001510</name>
</gene>
<evidence type="ECO:0000256" key="5">
    <source>
        <dbReference type="SAM" id="MobiDB-lite"/>
    </source>
</evidence>
<dbReference type="NCBIfam" id="TIGR00180">
    <property type="entry name" value="parB_part"/>
    <property type="match status" value="1"/>
</dbReference>
<comment type="caution">
    <text evidence="7">The sequence shown here is derived from an EMBL/GenBank/DDBJ whole genome shotgun (WGS) entry which is preliminary data.</text>
</comment>